<feature type="repeat" description="TPR" evidence="3">
    <location>
        <begin position="67"/>
        <end position="100"/>
    </location>
</feature>
<evidence type="ECO:0000313" key="6">
    <source>
        <dbReference type="Proteomes" id="UP000600865"/>
    </source>
</evidence>
<proteinExistence type="predicted"/>
<evidence type="ECO:0000256" key="1">
    <source>
        <dbReference type="ARBA" id="ARBA00022737"/>
    </source>
</evidence>
<dbReference type="AlphaFoldDB" id="A0A918NJ00"/>
<dbReference type="Proteomes" id="UP000600865">
    <property type="component" value="Unassembled WGS sequence"/>
</dbReference>
<dbReference type="Pfam" id="PF00515">
    <property type="entry name" value="TPR_1"/>
    <property type="match status" value="1"/>
</dbReference>
<keyword evidence="4" id="KW-0732">Signal</keyword>
<dbReference type="PANTHER" id="PTHR44858">
    <property type="entry name" value="TETRATRICOPEPTIDE REPEAT PROTEIN 6"/>
    <property type="match status" value="1"/>
</dbReference>
<dbReference type="SMART" id="SM00028">
    <property type="entry name" value="TPR"/>
    <property type="match status" value="3"/>
</dbReference>
<organism evidence="5 6">
    <name type="scientific">Litorimonas cladophorae</name>
    <dbReference type="NCBI Taxonomy" id="1220491"/>
    <lineage>
        <taxon>Bacteria</taxon>
        <taxon>Pseudomonadati</taxon>
        <taxon>Pseudomonadota</taxon>
        <taxon>Alphaproteobacteria</taxon>
        <taxon>Maricaulales</taxon>
        <taxon>Robiginitomaculaceae</taxon>
    </lineage>
</organism>
<dbReference type="SUPFAM" id="SSF48452">
    <property type="entry name" value="TPR-like"/>
    <property type="match status" value="1"/>
</dbReference>
<dbReference type="RefSeq" id="WP_189585572.1">
    <property type="nucleotide sequence ID" value="NZ_BMYV01000002.1"/>
</dbReference>
<keyword evidence="2 3" id="KW-0802">TPR repeat</keyword>
<dbReference type="PANTHER" id="PTHR44858:SF1">
    <property type="entry name" value="UDP-N-ACETYLGLUCOSAMINE--PEPTIDE N-ACETYLGLUCOSAMINYLTRANSFERASE SPINDLY-RELATED"/>
    <property type="match status" value="1"/>
</dbReference>
<keyword evidence="6" id="KW-1185">Reference proteome</keyword>
<evidence type="ECO:0000313" key="5">
    <source>
        <dbReference type="EMBL" id="GGX71122.1"/>
    </source>
</evidence>
<dbReference type="Gene3D" id="1.25.40.10">
    <property type="entry name" value="Tetratricopeptide repeat domain"/>
    <property type="match status" value="2"/>
</dbReference>
<dbReference type="InterPro" id="IPR011990">
    <property type="entry name" value="TPR-like_helical_dom_sf"/>
</dbReference>
<dbReference type="PROSITE" id="PS50005">
    <property type="entry name" value="TPR"/>
    <property type="match status" value="1"/>
</dbReference>
<dbReference type="EMBL" id="BMYV01000002">
    <property type="protein sequence ID" value="GGX71122.1"/>
    <property type="molecule type" value="Genomic_DNA"/>
</dbReference>
<gene>
    <name evidence="5" type="ORF">GCM10011309_21600</name>
</gene>
<evidence type="ECO:0008006" key="7">
    <source>
        <dbReference type="Google" id="ProtNLM"/>
    </source>
</evidence>
<feature type="signal peptide" evidence="4">
    <location>
        <begin position="1"/>
        <end position="22"/>
    </location>
</feature>
<name>A0A918NJ00_9PROT</name>
<protein>
    <recommendedName>
        <fullName evidence="7">Tetratricopeptide repeat protein</fullName>
    </recommendedName>
</protein>
<reference evidence="5 6" key="1">
    <citation type="journal article" date="2014" name="Int. J. Syst. Evol. Microbiol.">
        <title>Complete genome sequence of Corynebacterium casei LMG S-19264T (=DSM 44701T), isolated from a smear-ripened cheese.</title>
        <authorList>
            <consortium name="US DOE Joint Genome Institute (JGI-PGF)"/>
            <person name="Walter F."/>
            <person name="Albersmeier A."/>
            <person name="Kalinowski J."/>
            <person name="Ruckert C."/>
        </authorList>
    </citation>
    <scope>NUCLEOTIDE SEQUENCE [LARGE SCALE GENOMIC DNA]</scope>
    <source>
        <strain evidence="5 6">KCTC 23968</strain>
    </source>
</reference>
<dbReference type="InterPro" id="IPR050498">
    <property type="entry name" value="Ycf3"/>
</dbReference>
<evidence type="ECO:0000256" key="4">
    <source>
        <dbReference type="SAM" id="SignalP"/>
    </source>
</evidence>
<accession>A0A918NJ00</accession>
<feature type="chain" id="PRO_5037770693" description="Tetratricopeptide repeat protein" evidence="4">
    <location>
        <begin position="23"/>
        <end position="186"/>
    </location>
</feature>
<sequence length="186" mass="20361">MPRFAATLLTLTAVAFALPAQAQLIVLGNGQAAMCYNDTISGDKGTFSAIHTCTEALKETISAKDQAATYVNRGVLYMRKGDQVRAEADYAKALQIQPNLTEAHINRAASLIRLKDFDGALAALDTALKDEDLAKRPEALYNRAIALDWKEDYRGAYFDLKEALAIRPNWAPAQELISRYNVQPAG</sequence>
<evidence type="ECO:0000256" key="3">
    <source>
        <dbReference type="PROSITE-ProRule" id="PRU00339"/>
    </source>
</evidence>
<evidence type="ECO:0000256" key="2">
    <source>
        <dbReference type="ARBA" id="ARBA00022803"/>
    </source>
</evidence>
<comment type="caution">
    <text evidence="5">The sequence shown here is derived from an EMBL/GenBank/DDBJ whole genome shotgun (WGS) entry which is preliminary data.</text>
</comment>
<dbReference type="InterPro" id="IPR019734">
    <property type="entry name" value="TPR_rpt"/>
</dbReference>
<dbReference type="PROSITE" id="PS50293">
    <property type="entry name" value="TPR_REGION"/>
    <property type="match status" value="1"/>
</dbReference>
<keyword evidence="1" id="KW-0677">Repeat</keyword>